<proteinExistence type="predicted"/>
<organism evidence="2 3">
    <name type="scientific">Oryza sativa subsp. japonica</name>
    <name type="common">Rice</name>
    <dbReference type="NCBI Taxonomy" id="39947"/>
    <lineage>
        <taxon>Eukaryota</taxon>
        <taxon>Viridiplantae</taxon>
        <taxon>Streptophyta</taxon>
        <taxon>Embryophyta</taxon>
        <taxon>Tracheophyta</taxon>
        <taxon>Spermatophyta</taxon>
        <taxon>Magnoliopsida</taxon>
        <taxon>Liliopsida</taxon>
        <taxon>Poales</taxon>
        <taxon>Poaceae</taxon>
        <taxon>BOP clade</taxon>
        <taxon>Oryzoideae</taxon>
        <taxon>Oryzeae</taxon>
        <taxon>Oryzinae</taxon>
        <taxon>Oryza</taxon>
        <taxon>Oryza sativa</taxon>
    </lineage>
</organism>
<sequence length="362" mass="38837">DTNTNIKHSDKPHNYPTLRREARGHLHDGGRQGRSPVQELLSQRRSEEVDVAEAIVRRRVAAVHQQPSPAVHLPRRERAPSPRPRVVLARVVQPRPRARLRVQRERLGGEFAGAEVPQVARVHLAAEHHHVLPDPRGTEHAARGRLVAAAAAAGGLDRGPRARARVVAVHVVQLLAGEAVHHPHLPAGDGQPGASPRLARLARRRQRLPPPGGDVVGPQVVEAAGVAAPAEHVHLPAPRGVGHHGVVAPVRRAVAGAGGQQRPSVGRRVKRVELVQLLVLLVATAEHVDGGADGRHGDADARRRHVAGGVQRRPALRLEVEGVHGVVHRHARRELAAERVRRAADEGDGVGASCSRPISLLL</sequence>
<feature type="compositionally biased region" description="Basic and acidic residues" evidence="1">
    <location>
        <begin position="7"/>
        <end position="31"/>
    </location>
</feature>
<evidence type="ECO:0000313" key="2">
    <source>
        <dbReference type="EMBL" id="BAT07031.1"/>
    </source>
</evidence>
<keyword evidence="3" id="KW-1185">Reference proteome</keyword>
<dbReference type="Gramene" id="Os09t0249100-01">
    <property type="protein sequence ID" value="Os09t0249100-01"/>
    <property type="gene ID" value="Os09g0249100"/>
</dbReference>
<reference evidence="3" key="1">
    <citation type="journal article" date="2005" name="Nature">
        <title>The map-based sequence of the rice genome.</title>
        <authorList>
            <consortium name="International rice genome sequencing project (IRGSP)"/>
            <person name="Matsumoto T."/>
            <person name="Wu J."/>
            <person name="Kanamori H."/>
            <person name="Katayose Y."/>
            <person name="Fujisawa M."/>
            <person name="Namiki N."/>
            <person name="Mizuno H."/>
            <person name="Yamamoto K."/>
            <person name="Antonio B.A."/>
            <person name="Baba T."/>
            <person name="Sakata K."/>
            <person name="Nagamura Y."/>
            <person name="Aoki H."/>
            <person name="Arikawa K."/>
            <person name="Arita K."/>
            <person name="Bito T."/>
            <person name="Chiden Y."/>
            <person name="Fujitsuka N."/>
            <person name="Fukunaka R."/>
            <person name="Hamada M."/>
            <person name="Harada C."/>
            <person name="Hayashi A."/>
            <person name="Hijishita S."/>
            <person name="Honda M."/>
            <person name="Hosokawa S."/>
            <person name="Ichikawa Y."/>
            <person name="Idonuma A."/>
            <person name="Iijima M."/>
            <person name="Ikeda M."/>
            <person name="Ikeno M."/>
            <person name="Ito K."/>
            <person name="Ito S."/>
            <person name="Ito T."/>
            <person name="Ito Y."/>
            <person name="Ito Y."/>
            <person name="Iwabuchi A."/>
            <person name="Kamiya K."/>
            <person name="Karasawa W."/>
            <person name="Kurita K."/>
            <person name="Katagiri S."/>
            <person name="Kikuta A."/>
            <person name="Kobayashi H."/>
            <person name="Kobayashi N."/>
            <person name="Machita K."/>
            <person name="Maehara T."/>
            <person name="Masukawa M."/>
            <person name="Mizubayashi T."/>
            <person name="Mukai Y."/>
            <person name="Nagasaki H."/>
            <person name="Nagata Y."/>
            <person name="Naito S."/>
            <person name="Nakashima M."/>
            <person name="Nakama Y."/>
            <person name="Nakamichi Y."/>
            <person name="Nakamura M."/>
            <person name="Meguro A."/>
            <person name="Negishi M."/>
            <person name="Ohta I."/>
            <person name="Ohta T."/>
            <person name="Okamoto M."/>
            <person name="Ono N."/>
            <person name="Saji S."/>
            <person name="Sakaguchi M."/>
            <person name="Sakai K."/>
            <person name="Shibata M."/>
            <person name="Shimokawa T."/>
            <person name="Song J."/>
            <person name="Takazaki Y."/>
            <person name="Terasawa K."/>
            <person name="Tsugane M."/>
            <person name="Tsuji K."/>
            <person name="Ueda S."/>
            <person name="Waki K."/>
            <person name="Yamagata H."/>
            <person name="Yamamoto M."/>
            <person name="Yamamoto S."/>
            <person name="Yamane H."/>
            <person name="Yoshiki S."/>
            <person name="Yoshihara R."/>
            <person name="Yukawa K."/>
            <person name="Zhong H."/>
            <person name="Yano M."/>
            <person name="Yuan Q."/>
            <person name="Ouyang S."/>
            <person name="Liu J."/>
            <person name="Jones K.M."/>
            <person name="Gansberger K."/>
            <person name="Moffat K."/>
            <person name="Hill J."/>
            <person name="Bera J."/>
            <person name="Fadrosh D."/>
            <person name="Jin S."/>
            <person name="Johri S."/>
            <person name="Kim M."/>
            <person name="Overton L."/>
            <person name="Reardon M."/>
            <person name="Tsitrin T."/>
            <person name="Vuong H."/>
            <person name="Weaver B."/>
            <person name="Ciecko A."/>
            <person name="Tallon L."/>
            <person name="Jackson J."/>
            <person name="Pai G."/>
            <person name="Aken S.V."/>
            <person name="Utterback T."/>
            <person name="Reidmuller S."/>
            <person name="Feldblyum T."/>
            <person name="Hsiao J."/>
            <person name="Zismann V."/>
            <person name="Iobst S."/>
            <person name="de Vazeille A.R."/>
            <person name="Buell C.R."/>
            <person name="Ying K."/>
            <person name="Li Y."/>
            <person name="Lu T."/>
            <person name="Huang Y."/>
            <person name="Zhao Q."/>
            <person name="Feng Q."/>
            <person name="Zhang L."/>
            <person name="Zhu J."/>
            <person name="Weng Q."/>
            <person name="Mu J."/>
            <person name="Lu Y."/>
            <person name="Fan D."/>
            <person name="Liu Y."/>
            <person name="Guan J."/>
            <person name="Zhang Y."/>
            <person name="Yu S."/>
            <person name="Liu X."/>
            <person name="Zhang Y."/>
            <person name="Hong G."/>
            <person name="Han B."/>
            <person name="Choisne N."/>
            <person name="Demange N."/>
            <person name="Orjeda G."/>
            <person name="Samain S."/>
            <person name="Cattolico L."/>
            <person name="Pelletier E."/>
            <person name="Couloux A."/>
            <person name="Segurens B."/>
            <person name="Wincker P."/>
            <person name="D'Hont A."/>
            <person name="Scarpelli C."/>
            <person name="Weissenbach J."/>
            <person name="Salanoubat M."/>
            <person name="Quetier F."/>
            <person name="Yu Y."/>
            <person name="Kim H.R."/>
            <person name="Rambo T."/>
            <person name="Currie J."/>
            <person name="Collura K."/>
            <person name="Luo M."/>
            <person name="Yang T."/>
            <person name="Ammiraju J.S.S."/>
            <person name="Engler F."/>
            <person name="Soderlund C."/>
            <person name="Wing R.A."/>
            <person name="Palmer L.E."/>
            <person name="de la Bastide M."/>
            <person name="Spiegel L."/>
            <person name="Nascimento L."/>
            <person name="Zutavern T."/>
            <person name="O'Shaughnessy A."/>
            <person name="Dike S."/>
            <person name="Dedhia N."/>
            <person name="Preston R."/>
            <person name="Balija V."/>
            <person name="McCombie W.R."/>
            <person name="Chow T."/>
            <person name="Chen H."/>
            <person name="Chung M."/>
            <person name="Chen C."/>
            <person name="Shaw J."/>
            <person name="Wu H."/>
            <person name="Hsiao K."/>
            <person name="Chao Y."/>
            <person name="Chu M."/>
            <person name="Cheng C."/>
            <person name="Hour A."/>
            <person name="Lee P."/>
            <person name="Lin S."/>
            <person name="Lin Y."/>
            <person name="Liou J."/>
            <person name="Liu S."/>
            <person name="Hsing Y."/>
            <person name="Raghuvanshi S."/>
            <person name="Mohanty A."/>
            <person name="Bharti A.K."/>
            <person name="Gaur A."/>
            <person name="Gupta V."/>
            <person name="Kumar D."/>
            <person name="Ravi V."/>
            <person name="Vij S."/>
            <person name="Kapur A."/>
            <person name="Khurana P."/>
            <person name="Khurana P."/>
            <person name="Khurana J.P."/>
            <person name="Tyagi A.K."/>
            <person name="Gaikwad K."/>
            <person name="Singh A."/>
            <person name="Dalal V."/>
            <person name="Srivastava S."/>
            <person name="Dixit A."/>
            <person name="Pal A.K."/>
            <person name="Ghazi I.A."/>
            <person name="Yadav M."/>
            <person name="Pandit A."/>
            <person name="Bhargava A."/>
            <person name="Sureshbabu K."/>
            <person name="Batra K."/>
            <person name="Sharma T.R."/>
            <person name="Mohapatra T."/>
            <person name="Singh N.K."/>
            <person name="Messing J."/>
            <person name="Nelson A.B."/>
            <person name="Fuks G."/>
            <person name="Kavchok S."/>
            <person name="Keizer G."/>
            <person name="Linton E."/>
            <person name="Llaca V."/>
            <person name="Song R."/>
            <person name="Tanyolac B."/>
            <person name="Young S."/>
            <person name="Ho-Il K."/>
            <person name="Hahn J.H."/>
            <person name="Sangsakoo G."/>
            <person name="Vanavichit A."/>
            <person name="de Mattos Luiz.A.T."/>
            <person name="Zimmer P.D."/>
            <person name="Malone G."/>
            <person name="Dellagostin O."/>
            <person name="de Oliveira A.C."/>
            <person name="Bevan M."/>
            <person name="Bancroft I."/>
            <person name="Minx P."/>
            <person name="Cordum H."/>
            <person name="Wilson R."/>
            <person name="Cheng Z."/>
            <person name="Jin W."/>
            <person name="Jiang J."/>
            <person name="Leong S.A."/>
            <person name="Iwama H."/>
            <person name="Gojobori T."/>
            <person name="Itoh T."/>
            <person name="Niimura Y."/>
            <person name="Fujii Y."/>
            <person name="Habara T."/>
            <person name="Sakai H."/>
            <person name="Sato Y."/>
            <person name="Wilson G."/>
            <person name="Kumar K."/>
            <person name="McCouch S."/>
            <person name="Juretic N."/>
            <person name="Hoen D."/>
            <person name="Wright S."/>
            <person name="Bruskiewich R."/>
            <person name="Bureau T."/>
            <person name="Miyao A."/>
            <person name="Hirochika H."/>
            <person name="Nishikawa T."/>
            <person name="Kadowaki K."/>
            <person name="Sugiura M."/>
            <person name="Burr B."/>
            <person name="Sasaki T."/>
        </authorList>
    </citation>
    <scope>NUCLEOTIDE SEQUENCE [LARGE SCALE GENOMIC DNA]</scope>
    <source>
        <strain evidence="3">cv. Nipponbare</strain>
    </source>
</reference>
<evidence type="ECO:0000313" key="3">
    <source>
        <dbReference type="Proteomes" id="UP000059680"/>
    </source>
</evidence>
<dbReference type="EMBL" id="AP014965">
    <property type="protein sequence ID" value="BAT07031.1"/>
    <property type="molecule type" value="Genomic_DNA"/>
</dbReference>
<feature type="region of interest" description="Disordered" evidence="1">
    <location>
        <begin position="1"/>
        <end position="44"/>
    </location>
</feature>
<reference evidence="2 3" key="3">
    <citation type="journal article" date="2013" name="Rice">
        <title>Improvement of the Oryza sativa Nipponbare reference genome using next generation sequence and optical map data.</title>
        <authorList>
            <person name="Kawahara Y."/>
            <person name="de la Bastide M."/>
            <person name="Hamilton J.P."/>
            <person name="Kanamori H."/>
            <person name="McCombie W.R."/>
            <person name="Ouyang S."/>
            <person name="Schwartz D.C."/>
            <person name="Tanaka T."/>
            <person name="Wu J."/>
            <person name="Zhou S."/>
            <person name="Childs K.L."/>
            <person name="Davidson R.M."/>
            <person name="Lin H."/>
            <person name="Quesada-Ocampo L."/>
            <person name="Vaillancourt B."/>
            <person name="Sakai H."/>
            <person name="Lee S.S."/>
            <person name="Kim J."/>
            <person name="Numa H."/>
            <person name="Itoh T."/>
            <person name="Buell C.R."/>
            <person name="Matsumoto T."/>
        </authorList>
    </citation>
    <scope>NUCLEOTIDE SEQUENCE [LARGE SCALE GENOMIC DNA]</scope>
    <source>
        <strain evidence="3">cv. Nipponbare</strain>
    </source>
</reference>
<protein>
    <submittedName>
        <fullName evidence="2">Os09g0249100 protein</fullName>
    </submittedName>
</protein>
<dbReference type="AlphaFoldDB" id="A0A0P0XJW3"/>
<accession>A0A0P0XJW3</accession>
<reference evidence="2 3" key="2">
    <citation type="journal article" date="2013" name="Plant Cell Physiol.">
        <title>Rice Annotation Project Database (RAP-DB): an integrative and interactive database for rice genomics.</title>
        <authorList>
            <person name="Sakai H."/>
            <person name="Lee S.S."/>
            <person name="Tanaka T."/>
            <person name="Numa H."/>
            <person name="Kim J."/>
            <person name="Kawahara Y."/>
            <person name="Wakimoto H."/>
            <person name="Yang C.C."/>
            <person name="Iwamoto M."/>
            <person name="Abe T."/>
            <person name="Yamada Y."/>
            <person name="Muto A."/>
            <person name="Inokuchi H."/>
            <person name="Ikemura T."/>
            <person name="Matsumoto T."/>
            <person name="Sasaki T."/>
            <person name="Itoh T."/>
        </authorList>
    </citation>
    <scope>NUCLEOTIDE SEQUENCE [LARGE SCALE GENOMIC DNA]</scope>
    <source>
        <strain evidence="3">cv. Nipponbare</strain>
    </source>
</reference>
<evidence type="ECO:0000256" key="1">
    <source>
        <dbReference type="SAM" id="MobiDB-lite"/>
    </source>
</evidence>
<gene>
    <name evidence="2" type="ordered locus">Os09g0249100</name>
    <name evidence="2" type="ORF">OSNPB_090249100</name>
</gene>
<dbReference type="Proteomes" id="UP000059680">
    <property type="component" value="Chromosome 9"/>
</dbReference>
<name>A0A0P0XJW3_ORYSJ</name>
<dbReference type="InParanoid" id="A0A0P0XJW3"/>
<dbReference type="PaxDb" id="39947-A0A0P0XJW3"/>
<feature type="non-terminal residue" evidence="2">
    <location>
        <position position="1"/>
    </location>
</feature>